<evidence type="ECO:0000259" key="13">
    <source>
        <dbReference type="PROSITE" id="PS51767"/>
    </source>
</evidence>
<dbReference type="AlphaFoldDB" id="A0A0C3C7A2"/>
<dbReference type="HOGENOM" id="CLU_013253_9_3_1"/>
<evidence type="ECO:0000256" key="5">
    <source>
        <dbReference type="ARBA" id="ARBA00022801"/>
    </source>
</evidence>
<comment type="similarity">
    <text evidence="1 10">Belongs to the peptidase A1 family.</text>
</comment>
<dbReference type="PANTHER" id="PTHR47966">
    <property type="entry name" value="BETA-SITE APP-CLEAVING ENZYME, ISOFORM A-RELATED"/>
    <property type="match status" value="1"/>
</dbReference>
<accession>A0A0C3C7A2</accession>
<dbReference type="SUPFAM" id="SSF50630">
    <property type="entry name" value="Acid proteases"/>
    <property type="match status" value="1"/>
</dbReference>
<dbReference type="Pfam" id="PF00026">
    <property type="entry name" value="Asp"/>
    <property type="match status" value="1"/>
</dbReference>
<keyword evidence="3 12" id="KW-0732">Signal</keyword>
<keyword evidence="5 10" id="KW-0378">Hydrolase</keyword>
<feature type="active site" evidence="8">
    <location>
        <position position="284"/>
    </location>
</feature>
<feature type="compositionally biased region" description="Polar residues" evidence="11">
    <location>
        <begin position="424"/>
        <end position="445"/>
    </location>
</feature>
<evidence type="ECO:0000256" key="3">
    <source>
        <dbReference type="ARBA" id="ARBA00022729"/>
    </source>
</evidence>
<dbReference type="GO" id="GO:0004190">
    <property type="term" value="F:aspartic-type endopeptidase activity"/>
    <property type="evidence" value="ECO:0007669"/>
    <property type="project" value="UniProtKB-KW"/>
</dbReference>
<dbReference type="EMBL" id="KN832889">
    <property type="protein sequence ID" value="KIM94773.1"/>
    <property type="molecule type" value="Genomic_DNA"/>
</dbReference>
<proteinExistence type="inferred from homology"/>
<keyword evidence="15" id="KW-1185">Reference proteome</keyword>
<dbReference type="Gene3D" id="2.40.70.10">
    <property type="entry name" value="Acid Proteases"/>
    <property type="match status" value="2"/>
</dbReference>
<feature type="compositionally biased region" description="Gly residues" evidence="11">
    <location>
        <begin position="452"/>
        <end position="463"/>
    </location>
</feature>
<dbReference type="Proteomes" id="UP000054321">
    <property type="component" value="Unassembled WGS sequence"/>
</dbReference>
<evidence type="ECO:0000256" key="12">
    <source>
        <dbReference type="SAM" id="SignalP"/>
    </source>
</evidence>
<keyword evidence="2 10" id="KW-0645">Protease</keyword>
<dbReference type="FunFam" id="2.40.70.10:FF:000011">
    <property type="entry name" value="Aspartic protease"/>
    <property type="match status" value="1"/>
</dbReference>
<dbReference type="CDD" id="cd05474">
    <property type="entry name" value="SAP_like"/>
    <property type="match status" value="1"/>
</dbReference>
<feature type="chain" id="PRO_5002162337" description="Probable aspartic-type endopeptidase OPSB" evidence="12">
    <location>
        <begin position="21"/>
        <end position="495"/>
    </location>
</feature>
<dbReference type="GO" id="GO:0006508">
    <property type="term" value="P:proteolysis"/>
    <property type="evidence" value="ECO:0007669"/>
    <property type="project" value="UniProtKB-KW"/>
</dbReference>
<feature type="active site" evidence="8">
    <location>
        <position position="79"/>
    </location>
</feature>
<reference evidence="15" key="2">
    <citation type="submission" date="2015-01" db="EMBL/GenBank/DDBJ databases">
        <title>Evolutionary Origins and Diversification of the Mycorrhizal Mutualists.</title>
        <authorList>
            <consortium name="DOE Joint Genome Institute"/>
            <consortium name="Mycorrhizal Genomics Consortium"/>
            <person name="Kohler A."/>
            <person name="Kuo A."/>
            <person name="Nagy L.G."/>
            <person name="Floudas D."/>
            <person name="Copeland A."/>
            <person name="Barry K.W."/>
            <person name="Cichocki N."/>
            <person name="Veneault-Fourrey C."/>
            <person name="LaButti K."/>
            <person name="Lindquist E.A."/>
            <person name="Lipzen A."/>
            <person name="Lundell T."/>
            <person name="Morin E."/>
            <person name="Murat C."/>
            <person name="Riley R."/>
            <person name="Ohm R."/>
            <person name="Sun H."/>
            <person name="Tunlid A."/>
            <person name="Henrissat B."/>
            <person name="Grigoriev I.V."/>
            <person name="Hibbett D.S."/>
            <person name="Martin F."/>
        </authorList>
    </citation>
    <scope>NUCLEOTIDE SEQUENCE [LARGE SCALE GENOMIC DNA]</scope>
    <source>
        <strain evidence="15">Zn</strain>
    </source>
</reference>
<keyword evidence="4 10" id="KW-0064">Aspartyl protease</keyword>
<keyword evidence="9" id="KW-1015">Disulfide bond</keyword>
<evidence type="ECO:0000256" key="11">
    <source>
        <dbReference type="SAM" id="MobiDB-lite"/>
    </source>
</evidence>
<dbReference type="InterPro" id="IPR021109">
    <property type="entry name" value="Peptidase_aspartic_dom_sf"/>
</dbReference>
<dbReference type="FunCoup" id="A0A0C3C7A2">
    <property type="interactions" value="405"/>
</dbReference>
<evidence type="ECO:0000256" key="10">
    <source>
        <dbReference type="RuleBase" id="RU000454"/>
    </source>
</evidence>
<dbReference type="PROSITE" id="PS51767">
    <property type="entry name" value="PEPTIDASE_A1"/>
    <property type="match status" value="1"/>
</dbReference>
<sequence length="495" mass="51914">MKGIAVVAAVGSLLATTIQARDGVVRFDIKRRQHNVPPRLARRSESTLPVSLANNVENGAYFVDVSMGTPPQRLSLQLDTGSSDTWAPLTSASICQRSAGNPQGCSFGAFNPNTSSTFKDIGPNQFSITYGDNTMSTGDYFSDVLEIGGTELKNFTMGLGANTTNSWGLVGVGYASGEAITQSGQNLAAEYPNLPAFLMEKNMINTVAYSLWLNDLQASTGNILFGAIDTEQYHGDLVRVNVLKDPRIGIIDQFTVALTSIQAVSSTGNDSLSSLEFPIAVDLDSGTTLSLLPTDLAEEVWREAGASYDTDAQSALIPCSRSNSSGYFAFGFGGEGGPVINVHMSELVLPLVVNTTAEQTTCRFGIQNMTASPDALYLFGDTILRSAYVVYDLVNNEVGIAQTNLNATSTNVVAFASSGAPIPSSTPAPSQAQIANNASSTTPPSFSAELGFGNGTTGSGNGNAGSTPSVLDYPQLVFIGVSVFFAMAGSGFFML</sequence>
<dbReference type="InterPro" id="IPR001461">
    <property type="entry name" value="Aspartic_peptidase_A1"/>
</dbReference>
<evidence type="ECO:0000256" key="6">
    <source>
        <dbReference type="ARBA" id="ARBA00067536"/>
    </source>
</evidence>
<dbReference type="OrthoDB" id="771136at2759"/>
<evidence type="ECO:0000256" key="8">
    <source>
        <dbReference type="PIRSR" id="PIRSR601461-1"/>
    </source>
</evidence>
<dbReference type="PROSITE" id="PS00141">
    <property type="entry name" value="ASP_PROTEASE"/>
    <property type="match status" value="1"/>
</dbReference>
<feature type="signal peptide" evidence="12">
    <location>
        <begin position="1"/>
        <end position="20"/>
    </location>
</feature>
<evidence type="ECO:0000256" key="4">
    <source>
        <dbReference type="ARBA" id="ARBA00022750"/>
    </source>
</evidence>
<reference evidence="14 15" key="1">
    <citation type="submission" date="2014-04" db="EMBL/GenBank/DDBJ databases">
        <authorList>
            <consortium name="DOE Joint Genome Institute"/>
            <person name="Kuo A."/>
            <person name="Martino E."/>
            <person name="Perotto S."/>
            <person name="Kohler A."/>
            <person name="Nagy L.G."/>
            <person name="Floudas D."/>
            <person name="Copeland A."/>
            <person name="Barry K.W."/>
            <person name="Cichocki N."/>
            <person name="Veneault-Fourrey C."/>
            <person name="LaButti K."/>
            <person name="Lindquist E.A."/>
            <person name="Lipzen A."/>
            <person name="Lundell T."/>
            <person name="Morin E."/>
            <person name="Murat C."/>
            <person name="Sun H."/>
            <person name="Tunlid A."/>
            <person name="Henrissat B."/>
            <person name="Grigoriev I.V."/>
            <person name="Hibbett D.S."/>
            <person name="Martin F."/>
            <person name="Nordberg H.P."/>
            <person name="Cantor M.N."/>
            <person name="Hua S.X."/>
        </authorList>
    </citation>
    <scope>NUCLEOTIDE SEQUENCE [LARGE SCALE GENOMIC DNA]</scope>
    <source>
        <strain evidence="14 15">Zn</strain>
    </source>
</reference>
<organism evidence="14 15">
    <name type="scientific">Oidiodendron maius (strain Zn)</name>
    <dbReference type="NCBI Taxonomy" id="913774"/>
    <lineage>
        <taxon>Eukaryota</taxon>
        <taxon>Fungi</taxon>
        <taxon>Dikarya</taxon>
        <taxon>Ascomycota</taxon>
        <taxon>Pezizomycotina</taxon>
        <taxon>Leotiomycetes</taxon>
        <taxon>Leotiomycetes incertae sedis</taxon>
        <taxon>Myxotrichaceae</taxon>
        <taxon>Oidiodendron</taxon>
    </lineage>
</organism>
<evidence type="ECO:0000313" key="15">
    <source>
        <dbReference type="Proteomes" id="UP000054321"/>
    </source>
</evidence>
<dbReference type="InterPro" id="IPR033121">
    <property type="entry name" value="PEPTIDASE_A1"/>
</dbReference>
<evidence type="ECO:0000256" key="1">
    <source>
        <dbReference type="ARBA" id="ARBA00007447"/>
    </source>
</evidence>
<feature type="disulfide bond" evidence="9">
    <location>
        <begin position="95"/>
        <end position="105"/>
    </location>
</feature>
<dbReference type="PANTHER" id="PTHR47966:SF65">
    <property type="entry name" value="ASPARTIC-TYPE ENDOPEPTIDASE"/>
    <property type="match status" value="1"/>
</dbReference>
<dbReference type="PRINTS" id="PR00792">
    <property type="entry name" value="PEPSIN"/>
</dbReference>
<dbReference type="InParanoid" id="A0A0C3C7A2"/>
<evidence type="ECO:0000256" key="9">
    <source>
        <dbReference type="PIRSR" id="PIRSR601461-2"/>
    </source>
</evidence>
<name>A0A0C3C7A2_OIDMZ</name>
<feature type="domain" description="Peptidase A1" evidence="13">
    <location>
        <begin position="61"/>
        <end position="401"/>
    </location>
</feature>
<dbReference type="InterPro" id="IPR033876">
    <property type="entry name" value="SAP-like"/>
</dbReference>
<dbReference type="STRING" id="913774.A0A0C3C7A2"/>
<protein>
    <recommendedName>
        <fullName evidence="7">Probable aspartic-type endopeptidase OPSB</fullName>
    </recommendedName>
    <alternativeName>
        <fullName evidence="6">Probable aspartic-type endopeptidase opsB</fullName>
    </alternativeName>
</protein>
<evidence type="ECO:0000313" key="14">
    <source>
        <dbReference type="EMBL" id="KIM94773.1"/>
    </source>
</evidence>
<feature type="region of interest" description="Disordered" evidence="11">
    <location>
        <begin position="424"/>
        <end position="463"/>
    </location>
</feature>
<evidence type="ECO:0000256" key="7">
    <source>
        <dbReference type="ARBA" id="ARBA00068059"/>
    </source>
</evidence>
<gene>
    <name evidence="14" type="ORF">OIDMADRAFT_135418</name>
</gene>
<dbReference type="InterPro" id="IPR001969">
    <property type="entry name" value="Aspartic_peptidase_AS"/>
</dbReference>
<evidence type="ECO:0000256" key="2">
    <source>
        <dbReference type="ARBA" id="ARBA00022670"/>
    </source>
</evidence>